<reference evidence="5" key="1">
    <citation type="journal article" date="2019" name="Int. J. Syst. Evol. Microbiol.">
        <title>The Global Catalogue of Microorganisms (GCM) 10K type strain sequencing project: providing services to taxonomists for standard genome sequencing and annotation.</title>
        <authorList>
            <consortium name="The Broad Institute Genomics Platform"/>
            <consortium name="The Broad Institute Genome Sequencing Center for Infectious Disease"/>
            <person name="Wu L."/>
            <person name="Ma J."/>
        </authorList>
    </citation>
    <scope>NUCLEOTIDE SEQUENCE [LARGE SCALE GENOMIC DNA]</scope>
    <source>
        <strain evidence="5">CGMCC 4.1621</strain>
    </source>
</reference>
<dbReference type="Gene3D" id="3.30.420.150">
    <property type="entry name" value="Exopolyphosphatase. Domain 2"/>
    <property type="match status" value="1"/>
</dbReference>
<feature type="domain" description="Ppx/GppA phosphatase C-terminal" evidence="3">
    <location>
        <begin position="317"/>
        <end position="483"/>
    </location>
</feature>
<dbReference type="EMBL" id="JBHSZV010000032">
    <property type="protein sequence ID" value="MFC7062732.1"/>
    <property type="molecule type" value="Genomic_DNA"/>
</dbReference>
<evidence type="ECO:0000259" key="2">
    <source>
        <dbReference type="Pfam" id="PF02541"/>
    </source>
</evidence>
<dbReference type="Proteomes" id="UP001596410">
    <property type="component" value="Unassembled WGS sequence"/>
</dbReference>
<gene>
    <name evidence="4" type="ORF">ACFQIC_12790</name>
</gene>
<dbReference type="Pfam" id="PF02541">
    <property type="entry name" value="Ppx-GppA"/>
    <property type="match status" value="1"/>
</dbReference>
<evidence type="ECO:0000256" key="1">
    <source>
        <dbReference type="ARBA" id="ARBA00007125"/>
    </source>
</evidence>
<sequence length="509" mass="58827">MSKRYYGIIDVGSNSIRLVIYLRDKSGRLREVENVKAVARLSTYLQENGRLSDAGIEKMIVTLRSFDEVLQTYHLEESICVATAAIRQSTNQKEIVEQVTKQIGFTMRVLSEEEEAYYGYLAVVNSTSISEGFTVDIGGGSTEITYFKDRKLVHSHSFPFGAITLKELFFKGELPTEQEFIQLRQFLKERFQSLPWLKKQNVPLIGIGGGARNVVEIDQNLKEYPLAGLHQYKMLDSDLSFIKNYLFTLPMKKLQKVEGLSKDRADIILPVTEVFHSLYELTQADGFILSRKGLRDGVFYELLTQGTGTHLFPNVLKESIQELVNDYDLNWEQIHHVQHLAKQLFDQFHEKGIGSLTKQDWKDVKRASYVYNLGEYIDNEASAQHTFYLLANRTIDGLMHMDRLKLALMASFKSKTVFKQFIGPYKKWFLHDCQKHIRMLGALLMFCYSLDSTRRGAVTDVEVNLNSETIEISLLCKKDFMPEEYQTEKQKKHLEKSLKRKIELFFIYS</sequence>
<keyword evidence="5" id="KW-1185">Reference proteome</keyword>
<dbReference type="PANTHER" id="PTHR30005:SF0">
    <property type="entry name" value="RETROGRADE REGULATION PROTEIN 2"/>
    <property type="match status" value="1"/>
</dbReference>
<protein>
    <submittedName>
        <fullName evidence="4">Exopolyphosphatase</fullName>
    </submittedName>
</protein>
<organism evidence="4 5">
    <name type="scientific">Halobacillus seohaensis</name>
    <dbReference type="NCBI Taxonomy" id="447421"/>
    <lineage>
        <taxon>Bacteria</taxon>
        <taxon>Bacillati</taxon>
        <taxon>Bacillota</taxon>
        <taxon>Bacilli</taxon>
        <taxon>Bacillales</taxon>
        <taxon>Bacillaceae</taxon>
        <taxon>Halobacillus</taxon>
    </lineage>
</organism>
<dbReference type="PANTHER" id="PTHR30005">
    <property type="entry name" value="EXOPOLYPHOSPHATASE"/>
    <property type="match status" value="1"/>
</dbReference>
<dbReference type="RefSeq" id="WP_204709646.1">
    <property type="nucleotide sequence ID" value="NZ_JBHSZV010000032.1"/>
</dbReference>
<dbReference type="Pfam" id="PF21447">
    <property type="entry name" value="Ppx-GppA_III"/>
    <property type="match status" value="1"/>
</dbReference>
<dbReference type="InterPro" id="IPR050273">
    <property type="entry name" value="GppA/Ppx_hydrolase"/>
</dbReference>
<accession>A0ABW2EQ99</accession>
<dbReference type="InterPro" id="IPR003695">
    <property type="entry name" value="Ppx_GppA_N"/>
</dbReference>
<comment type="caution">
    <text evidence="4">The sequence shown here is derived from an EMBL/GenBank/DDBJ whole genome shotgun (WGS) entry which is preliminary data.</text>
</comment>
<evidence type="ECO:0000313" key="5">
    <source>
        <dbReference type="Proteomes" id="UP001596410"/>
    </source>
</evidence>
<evidence type="ECO:0000313" key="4">
    <source>
        <dbReference type="EMBL" id="MFC7062732.1"/>
    </source>
</evidence>
<name>A0ABW2EQ99_9BACI</name>
<dbReference type="SUPFAM" id="SSF109604">
    <property type="entry name" value="HD-domain/PDEase-like"/>
    <property type="match status" value="1"/>
</dbReference>
<feature type="domain" description="Ppx/GppA phosphatase N-terminal" evidence="2">
    <location>
        <begin position="24"/>
        <end position="304"/>
    </location>
</feature>
<evidence type="ECO:0000259" key="3">
    <source>
        <dbReference type="Pfam" id="PF21447"/>
    </source>
</evidence>
<dbReference type="Gene3D" id="3.30.420.40">
    <property type="match status" value="1"/>
</dbReference>
<dbReference type="InterPro" id="IPR048950">
    <property type="entry name" value="Ppx_GppA_C"/>
</dbReference>
<proteinExistence type="inferred from homology"/>
<dbReference type="SUPFAM" id="SSF53067">
    <property type="entry name" value="Actin-like ATPase domain"/>
    <property type="match status" value="2"/>
</dbReference>
<comment type="similarity">
    <text evidence="1">Belongs to the GppA/Ppx family.</text>
</comment>
<dbReference type="CDD" id="cd24052">
    <property type="entry name" value="ASKHA_NBD_HpPPX-GppA-like"/>
    <property type="match status" value="1"/>
</dbReference>
<dbReference type="InterPro" id="IPR043129">
    <property type="entry name" value="ATPase_NBD"/>
</dbReference>
<dbReference type="Gene3D" id="1.10.3210.10">
    <property type="entry name" value="Hypothetical protein af1432"/>
    <property type="match status" value="1"/>
</dbReference>